<gene>
    <name evidence="1" type="ORF">FHX73_114270</name>
</gene>
<dbReference type="EMBL" id="VIWT01000001">
    <property type="protein sequence ID" value="TWG00395.1"/>
    <property type="molecule type" value="Genomic_DNA"/>
</dbReference>
<dbReference type="OrthoDB" id="3855251at2"/>
<keyword evidence="2" id="KW-1185">Reference proteome</keyword>
<protein>
    <submittedName>
        <fullName evidence="1">Uncharacterized protein</fullName>
    </submittedName>
</protein>
<evidence type="ECO:0000313" key="2">
    <source>
        <dbReference type="Proteomes" id="UP000317940"/>
    </source>
</evidence>
<proteinExistence type="predicted"/>
<dbReference type="AlphaFoldDB" id="A0A561UM10"/>
<organism evidence="1 2">
    <name type="scientific">Kitasatospora viridis</name>
    <dbReference type="NCBI Taxonomy" id="281105"/>
    <lineage>
        <taxon>Bacteria</taxon>
        <taxon>Bacillati</taxon>
        <taxon>Actinomycetota</taxon>
        <taxon>Actinomycetes</taxon>
        <taxon>Kitasatosporales</taxon>
        <taxon>Streptomycetaceae</taxon>
        <taxon>Kitasatospora</taxon>
    </lineage>
</organism>
<evidence type="ECO:0000313" key="1">
    <source>
        <dbReference type="EMBL" id="TWG00395.1"/>
    </source>
</evidence>
<accession>A0A561UM10</accession>
<name>A0A561UM10_9ACTN</name>
<comment type="caution">
    <text evidence="1">The sequence shown here is derived from an EMBL/GenBank/DDBJ whole genome shotgun (WGS) entry which is preliminary data.</text>
</comment>
<reference evidence="1 2" key="1">
    <citation type="submission" date="2019-06" db="EMBL/GenBank/DDBJ databases">
        <title>Sequencing the genomes of 1000 actinobacteria strains.</title>
        <authorList>
            <person name="Klenk H.-P."/>
        </authorList>
    </citation>
    <scope>NUCLEOTIDE SEQUENCE [LARGE SCALE GENOMIC DNA]</scope>
    <source>
        <strain evidence="1 2">DSM 44826</strain>
    </source>
</reference>
<sequence>MQPTHSPAHQHGEADPDTLAALLDSSRRLNRFWPAQVGTPQPGSAPHRPITVPARTRALVATMAEYGG</sequence>
<dbReference type="Proteomes" id="UP000317940">
    <property type="component" value="Unassembled WGS sequence"/>
</dbReference>
<dbReference type="RefSeq" id="WP_145906500.1">
    <property type="nucleotide sequence ID" value="NZ_BAAAMZ010000014.1"/>
</dbReference>